<dbReference type="GO" id="GO:0008083">
    <property type="term" value="F:growth factor activity"/>
    <property type="evidence" value="ECO:0007669"/>
    <property type="project" value="UniProtKB-KW"/>
</dbReference>
<dbReference type="GO" id="GO:0006953">
    <property type="term" value="P:acute-phase response"/>
    <property type="evidence" value="ECO:0007669"/>
    <property type="project" value="UniProtKB-KW"/>
</dbReference>
<evidence type="ECO:0000256" key="6">
    <source>
        <dbReference type="ARBA" id="ARBA00022525"/>
    </source>
</evidence>
<evidence type="ECO:0000256" key="9">
    <source>
        <dbReference type="ARBA" id="ARBA00023441"/>
    </source>
</evidence>
<organism evidence="10 11">
    <name type="scientific">Podarcis muralis</name>
    <name type="common">Wall lizard</name>
    <name type="synonym">Lacerta muralis</name>
    <dbReference type="NCBI Taxonomy" id="64176"/>
    <lineage>
        <taxon>Eukaryota</taxon>
        <taxon>Metazoa</taxon>
        <taxon>Chordata</taxon>
        <taxon>Craniata</taxon>
        <taxon>Vertebrata</taxon>
        <taxon>Euteleostomi</taxon>
        <taxon>Lepidosauria</taxon>
        <taxon>Squamata</taxon>
        <taxon>Bifurcata</taxon>
        <taxon>Unidentata</taxon>
        <taxon>Episquamata</taxon>
        <taxon>Laterata</taxon>
        <taxon>Lacertibaenia</taxon>
        <taxon>Lacertidae</taxon>
        <taxon>Podarcis</taxon>
    </lineage>
</organism>
<dbReference type="SUPFAM" id="SSF47266">
    <property type="entry name" value="4-helical cytokines"/>
    <property type="match status" value="1"/>
</dbReference>
<dbReference type="GO" id="GO:0005138">
    <property type="term" value="F:interleukin-6 receptor binding"/>
    <property type="evidence" value="ECO:0007669"/>
    <property type="project" value="InterPro"/>
</dbReference>
<dbReference type="GO" id="GO:0006955">
    <property type="term" value="P:immune response"/>
    <property type="evidence" value="ECO:0007669"/>
    <property type="project" value="InterPro"/>
</dbReference>
<dbReference type="AlphaFoldDB" id="A0A670HLX4"/>
<sequence length="208" mass="23878">CNNVSSISLGSVDSFELTLALRQLLVPSPRCAGEFVIKGLVTAMVRDGFRKRLDLLMLYKRLCNLRGTCETDWSHLPQEHLLIPEIHSESKCSPSTFEKEGCLELLAEGLFSFRIFLEYLQETLFPKKPELTQYLWPATEFLANNLKSQLKNPDCMQPIPDAIDDDLAHKLAMHTGWTPAILRHTILRRYLMKKVFEKPHFSPQVTTF</sequence>
<evidence type="ECO:0000256" key="4">
    <source>
        <dbReference type="ARBA" id="ARBA00022486"/>
    </source>
</evidence>
<comment type="function">
    <text evidence="9">Cytokine with a wide variety of biological functions in immunity, tissue regeneration, and metabolism. Binds to IL6R, then the complex associates to the signaling subunit IL6ST/gp130 to trigger the intracellular IL6-signaling pathway. The interaction with the membrane-bound IL6R and IL6ST stimulates 'classic signaling', whereas the binding of IL6 and soluble IL6R to IL6ST stimulates 'trans-signaling'. Alternatively, 'cluster signaling' occurs when membrane-bound IL6:IL6R complexes on transmitter cells activate IL6ST receptors on neighboring receiver cells.</text>
</comment>
<dbReference type="Gene3D" id="1.20.1250.10">
    <property type="match status" value="1"/>
</dbReference>
<dbReference type="PANTHER" id="PTHR48494:SF1">
    <property type="entry name" value="INTERLEUKIN-6"/>
    <property type="match status" value="1"/>
</dbReference>
<reference evidence="10" key="3">
    <citation type="submission" date="2025-09" db="UniProtKB">
        <authorList>
            <consortium name="Ensembl"/>
        </authorList>
    </citation>
    <scope>IDENTIFICATION</scope>
</reference>
<dbReference type="Proteomes" id="UP000472272">
    <property type="component" value="Chromosome 3"/>
</dbReference>
<dbReference type="PROSITE" id="PS00254">
    <property type="entry name" value="INTERLEUKIN_6"/>
    <property type="match status" value="1"/>
</dbReference>
<protein>
    <recommendedName>
        <fullName evidence="3">Interleukin-6</fullName>
    </recommendedName>
</protein>
<comment type="subcellular location">
    <subcellularLocation>
        <location evidence="1">Secreted</location>
    </subcellularLocation>
</comment>
<evidence type="ECO:0000256" key="3">
    <source>
        <dbReference type="ARBA" id="ARBA00019464"/>
    </source>
</evidence>
<reference evidence="10 11" key="1">
    <citation type="journal article" date="2019" name="Proc. Natl. Acad. Sci. U.S.A.">
        <title>Regulatory changes in pterin and carotenoid genes underlie balanced color polymorphisms in the wall lizard.</title>
        <authorList>
            <person name="Andrade P."/>
            <person name="Pinho C."/>
            <person name="Perez I de Lanuza G."/>
            <person name="Afonso S."/>
            <person name="Brejcha J."/>
            <person name="Rubin C.J."/>
            <person name="Wallerman O."/>
            <person name="Pereira P."/>
            <person name="Sabatino S.J."/>
            <person name="Bellati A."/>
            <person name="Pellitteri-Rosa D."/>
            <person name="Bosakova Z."/>
            <person name="Bunikis I."/>
            <person name="Carretero M.A."/>
            <person name="Feiner N."/>
            <person name="Marsik P."/>
            <person name="Pauperio F."/>
            <person name="Salvi D."/>
            <person name="Soler L."/>
            <person name="While G.M."/>
            <person name="Uller T."/>
            <person name="Font E."/>
            <person name="Andersson L."/>
            <person name="Carneiro M."/>
        </authorList>
    </citation>
    <scope>NUCLEOTIDE SEQUENCE</scope>
</reference>
<dbReference type="PRINTS" id="PR00433">
    <property type="entry name" value="IL6GCSFMGF"/>
</dbReference>
<keyword evidence="7" id="KW-0339">Growth factor</keyword>
<dbReference type="PANTHER" id="PTHR48494">
    <property type="entry name" value="INTERLEUKIN-6"/>
    <property type="match status" value="1"/>
</dbReference>
<keyword evidence="6" id="KW-0964">Secreted</keyword>
<keyword evidence="11" id="KW-1185">Reference proteome</keyword>
<accession>A0A670HLX4</accession>
<evidence type="ECO:0000256" key="7">
    <source>
        <dbReference type="ARBA" id="ARBA00023030"/>
    </source>
</evidence>
<comment type="similarity">
    <text evidence="2">Belongs to the IL-6 superfamily.</text>
</comment>
<name>A0A670HLX4_PODMU</name>
<evidence type="ECO:0000256" key="8">
    <source>
        <dbReference type="ARBA" id="ARBA00023157"/>
    </source>
</evidence>
<evidence type="ECO:0000256" key="1">
    <source>
        <dbReference type="ARBA" id="ARBA00004613"/>
    </source>
</evidence>
<keyword evidence="5" id="KW-0202">Cytokine</keyword>
<dbReference type="Pfam" id="PF00489">
    <property type="entry name" value="IL6"/>
    <property type="match status" value="1"/>
</dbReference>
<evidence type="ECO:0000313" key="10">
    <source>
        <dbReference type="Ensembl" id="ENSPMRP00000000325.1"/>
    </source>
</evidence>
<evidence type="ECO:0000256" key="2">
    <source>
        <dbReference type="ARBA" id="ARBA00007432"/>
    </source>
</evidence>
<dbReference type="GeneTree" id="ENSGT00990000210110"/>
<reference evidence="10" key="2">
    <citation type="submission" date="2025-08" db="UniProtKB">
        <authorList>
            <consortium name="Ensembl"/>
        </authorList>
    </citation>
    <scope>IDENTIFICATION</scope>
</reference>
<dbReference type="GO" id="GO:0046427">
    <property type="term" value="P:positive regulation of receptor signaling pathway via JAK-STAT"/>
    <property type="evidence" value="ECO:0007669"/>
    <property type="project" value="TreeGrafter"/>
</dbReference>
<dbReference type="InterPro" id="IPR009079">
    <property type="entry name" value="4_helix_cytokine-like_core"/>
</dbReference>
<dbReference type="GO" id="GO:0005896">
    <property type="term" value="C:interleukin-6 receptor complex"/>
    <property type="evidence" value="ECO:0007669"/>
    <property type="project" value="TreeGrafter"/>
</dbReference>
<dbReference type="GO" id="GO:0030154">
    <property type="term" value="P:cell differentiation"/>
    <property type="evidence" value="ECO:0007669"/>
    <property type="project" value="InterPro"/>
</dbReference>
<keyword evidence="8" id="KW-1015">Disulfide bond</keyword>
<dbReference type="Ensembl" id="ENSPMRT00000000343.1">
    <property type="protein sequence ID" value="ENSPMRP00000000325.1"/>
    <property type="gene ID" value="ENSPMRG00000000244.1"/>
</dbReference>
<dbReference type="GO" id="GO:0005125">
    <property type="term" value="F:cytokine activity"/>
    <property type="evidence" value="ECO:0007669"/>
    <property type="project" value="UniProtKB-KW"/>
</dbReference>
<dbReference type="InterPro" id="IPR030473">
    <property type="entry name" value="IL6/GCSF/MGF_CS"/>
</dbReference>
<keyword evidence="4" id="KW-0011">Acute phase</keyword>
<dbReference type="InterPro" id="IPR003574">
    <property type="entry name" value="IL-6-like"/>
</dbReference>
<evidence type="ECO:0000313" key="11">
    <source>
        <dbReference type="Proteomes" id="UP000472272"/>
    </source>
</evidence>
<proteinExistence type="inferred from homology"/>
<evidence type="ECO:0000256" key="5">
    <source>
        <dbReference type="ARBA" id="ARBA00022514"/>
    </source>
</evidence>
<dbReference type="GO" id="GO:0005615">
    <property type="term" value="C:extracellular space"/>
    <property type="evidence" value="ECO:0007669"/>
    <property type="project" value="UniProtKB-KW"/>
</dbReference>
<dbReference type="SMART" id="SM00126">
    <property type="entry name" value="IL6"/>
    <property type="match status" value="1"/>
</dbReference>
<dbReference type="InterPro" id="IPR030474">
    <property type="entry name" value="IL-6/GCSF/MGF"/>
</dbReference>